<dbReference type="SUPFAM" id="SSF51338">
    <property type="entry name" value="Composite domain of metallo-dependent hydrolases"/>
    <property type="match status" value="1"/>
</dbReference>
<keyword evidence="2" id="KW-0812">Transmembrane</keyword>
<evidence type="ECO:0000256" key="2">
    <source>
        <dbReference type="SAM" id="Phobius"/>
    </source>
</evidence>
<sequence length="967" mass="104973">MSTPKQGYSAITVPDDGTNDHNVSNSTTEETPLTNTNGVDRIRDFDFRRYLRTRLAYILYILLGLILLIGFSIAFFLPEDEFPLPRGARLDRPIKPGIPFSALHEGLAKCKRIQTPRQQNIPDPNRVNPRSKGSQPILIKNAVVWDGQGEVLENVDILMEDGVIKSVESSIEHSAAKVIDVKGHIVGPGLVDMHSHLGLYAFPILLGNHDVNEETNPLTPYVRSLDAFNPSDMMVRVVAAGGVTTALVLPGSGNLMGGEAYAFKLRNISTNSNDDMLVQFGIDEEIESRQRYLKMACGENPKKVYGRFRGEMPMTRLGEAYLFRQGFADAQQLMHEQDDWCIAADTIVNGGSTARLETRFPEDLRLEPLVALLRGEALLNVHCYETRDMEAMIRHSNEFNFTIAAFHHALDAYRASDILKRARNNITIATFADNWGFKQEAFRGTPHAPKILVDAGIPVALKSDHPVLNSQHLIFEAAKANHYGLSQQEAFKTVTSVPAAALGLGHRIGSLRVGYDADIVIWDRSPLEIGASPLQVFVDGIPLLEDRPISAAVEKKKKSATIQSLSSTQLKDYEGARDFVLKNVGKIILDNTAIGNEDSNMVVVRDGKILCSGRECASSTDAAFLSGKQMPEIDVNGGYVIPGLIAAGSTLGLVEIPSEEATSDGTVSPSSSYDANAIVEAIDGIKLGTRHLEEAYKGGVLTAITAPISKNVVAGISVAFKTGAESLLADGAVVAPAVALHLQVGDSVKSTSFPTISSQIAFIRQIFSKNEHERNYYGQAVRGDIPTIVAVNNKDEIASIVRLKGVFPHARFVILGGGEAHLVAQHLADADIPVILSPSLCMPQSYESLHCLTGAPLTNGTAAHILYQHGVKVGLGVKNDGNARNLAWEASWLSATSPTYEVLKDAYIPEVAAIRFVTTNLQEIFGIHNTNGFHNNQDFVVWSGSPLELHSRPIIVYSASTGAHILP</sequence>
<comment type="caution">
    <text evidence="4">The sequence shown here is derived from an EMBL/GenBank/DDBJ whole genome shotgun (WGS) entry which is preliminary data.</text>
</comment>
<dbReference type="InterPro" id="IPR006680">
    <property type="entry name" value="Amidohydro-rel"/>
</dbReference>
<feature type="domain" description="Amidohydrolase-related" evidence="3">
    <location>
        <begin position="443"/>
        <end position="526"/>
    </location>
</feature>
<feature type="region of interest" description="Disordered" evidence="1">
    <location>
        <begin position="1"/>
        <end position="35"/>
    </location>
</feature>
<feature type="transmembrane region" description="Helical" evidence="2">
    <location>
        <begin position="57"/>
        <end position="77"/>
    </location>
</feature>
<dbReference type="Gene3D" id="2.30.40.10">
    <property type="entry name" value="Urease, subunit C, domain 1"/>
    <property type="match status" value="1"/>
</dbReference>
<keyword evidence="2" id="KW-1133">Transmembrane helix</keyword>
<dbReference type="InterPro" id="IPR050138">
    <property type="entry name" value="DHOase/Allantoinase_Hydrolase"/>
</dbReference>
<keyword evidence="5" id="KW-1185">Reference proteome</keyword>
<dbReference type="Proteomes" id="UP000605846">
    <property type="component" value="Unassembled WGS sequence"/>
</dbReference>
<name>A0A8H7BXJ3_9FUNG</name>
<protein>
    <recommendedName>
        <fullName evidence="3">Amidohydrolase-related domain-containing protein</fullName>
    </recommendedName>
</protein>
<dbReference type="PANTHER" id="PTHR43668:SF5">
    <property type="entry name" value="AMIDOHYDROLASE 3 DOMAIN-CONTAINING PROTEIN"/>
    <property type="match status" value="1"/>
</dbReference>
<evidence type="ECO:0000313" key="5">
    <source>
        <dbReference type="Proteomes" id="UP000605846"/>
    </source>
</evidence>
<evidence type="ECO:0000313" key="4">
    <source>
        <dbReference type="EMBL" id="KAF7731838.1"/>
    </source>
</evidence>
<gene>
    <name evidence="4" type="ORF">EC973_007669</name>
</gene>
<dbReference type="InterPro" id="IPR011059">
    <property type="entry name" value="Metal-dep_hydrolase_composite"/>
</dbReference>
<dbReference type="PANTHER" id="PTHR43668">
    <property type="entry name" value="ALLANTOINASE"/>
    <property type="match status" value="1"/>
</dbReference>
<proteinExistence type="predicted"/>
<dbReference type="InterPro" id="IPR032466">
    <property type="entry name" value="Metal_Hydrolase"/>
</dbReference>
<dbReference type="AlphaFoldDB" id="A0A8H7BXJ3"/>
<evidence type="ECO:0000259" key="3">
    <source>
        <dbReference type="Pfam" id="PF01979"/>
    </source>
</evidence>
<dbReference type="GO" id="GO:0004038">
    <property type="term" value="F:allantoinase activity"/>
    <property type="evidence" value="ECO:0007669"/>
    <property type="project" value="TreeGrafter"/>
</dbReference>
<evidence type="ECO:0000256" key="1">
    <source>
        <dbReference type="SAM" id="MobiDB-lite"/>
    </source>
</evidence>
<keyword evidence="2" id="KW-0472">Membrane</keyword>
<dbReference type="Pfam" id="PF01979">
    <property type="entry name" value="Amidohydro_1"/>
    <property type="match status" value="1"/>
</dbReference>
<dbReference type="GO" id="GO:0005737">
    <property type="term" value="C:cytoplasm"/>
    <property type="evidence" value="ECO:0007669"/>
    <property type="project" value="TreeGrafter"/>
</dbReference>
<accession>A0A8H7BXJ3</accession>
<organism evidence="4 5">
    <name type="scientific">Apophysomyces ossiformis</name>
    <dbReference type="NCBI Taxonomy" id="679940"/>
    <lineage>
        <taxon>Eukaryota</taxon>
        <taxon>Fungi</taxon>
        <taxon>Fungi incertae sedis</taxon>
        <taxon>Mucoromycota</taxon>
        <taxon>Mucoromycotina</taxon>
        <taxon>Mucoromycetes</taxon>
        <taxon>Mucorales</taxon>
        <taxon>Mucorineae</taxon>
        <taxon>Mucoraceae</taxon>
        <taxon>Apophysomyces</taxon>
    </lineage>
</organism>
<reference evidence="4" key="1">
    <citation type="submission" date="2020-01" db="EMBL/GenBank/DDBJ databases">
        <title>Genome Sequencing of Three Apophysomyces-Like Fungal Strains Confirms a Novel Fungal Genus in the Mucoromycota with divergent Burkholderia-like Endosymbiotic Bacteria.</title>
        <authorList>
            <person name="Stajich J.E."/>
            <person name="Macias A.M."/>
            <person name="Carter-House D."/>
            <person name="Lovett B."/>
            <person name="Kasson L.R."/>
            <person name="Berry K."/>
            <person name="Grigoriev I."/>
            <person name="Chang Y."/>
            <person name="Spatafora J."/>
            <person name="Kasson M.T."/>
        </authorList>
    </citation>
    <scope>NUCLEOTIDE SEQUENCE</scope>
    <source>
        <strain evidence="4">NRRL A-21654</strain>
    </source>
</reference>
<dbReference type="OrthoDB" id="10258955at2759"/>
<dbReference type="EMBL" id="JABAYA010000006">
    <property type="protein sequence ID" value="KAF7731838.1"/>
    <property type="molecule type" value="Genomic_DNA"/>
</dbReference>
<feature type="compositionally biased region" description="Polar residues" evidence="1">
    <location>
        <begin position="20"/>
        <end position="35"/>
    </location>
</feature>
<dbReference type="Gene3D" id="3.20.20.140">
    <property type="entry name" value="Metal-dependent hydrolases"/>
    <property type="match status" value="2"/>
</dbReference>
<dbReference type="SUPFAM" id="SSF51556">
    <property type="entry name" value="Metallo-dependent hydrolases"/>
    <property type="match status" value="1"/>
</dbReference>
<dbReference type="GO" id="GO:0006145">
    <property type="term" value="P:purine nucleobase catabolic process"/>
    <property type="evidence" value="ECO:0007669"/>
    <property type="project" value="TreeGrafter"/>
</dbReference>